<dbReference type="PANTHER" id="PTHR32060:SF30">
    <property type="entry name" value="CARBOXY-TERMINAL PROCESSING PROTEASE CTPA"/>
    <property type="match status" value="1"/>
</dbReference>
<dbReference type="PROSITE" id="PS51257">
    <property type="entry name" value="PROKAR_LIPOPROTEIN"/>
    <property type="match status" value="1"/>
</dbReference>
<dbReference type="RefSeq" id="WP_110076573.1">
    <property type="nucleotide sequence ID" value="NZ_QGTT01000016.1"/>
</dbReference>
<accession>A0A317Q140</accession>
<sequence length="434" mass="47764">MTRFWVLAAITTLSLSGCGGSDSNNDDATAIVGQCSVSDEKQQFLDYMYEQYFWNAELADSIDPDNYADIYELLDAITVSEDRYSFITTEQQYQDRYVNAAYIGFGFATRVTTTARVFVNYVYQDSPAALAGIKRSDEITHINGESVQLLLAQGRYQEALGDDDDGVAATLTWRTVAGDTYTDVLTKTEVETNTVLATSSYSVGDKTVGYYVLNTFINRTGDDLNQAYNELQGVDELVIDVRYNGGGLTRYANQAATQAAGNNVLGEVFGDYLFNADNSEQNFTELFQMYDGVQQLDLERVYVLTTTQSCSSSELIINALEPFVEVVVIGARTCGKPVGQIPQRICDKRTFVVNFEIVNALGEGRYFNGIAADCSAPDSLTGDWGHANDPMLRAVNQHIETGTCATNPTSSSTTSTTLSPTKPWRIIDQWAAEH</sequence>
<dbReference type="Proteomes" id="UP000246964">
    <property type="component" value="Unassembled WGS sequence"/>
</dbReference>
<dbReference type="Pfam" id="PF17820">
    <property type="entry name" value="PDZ_6"/>
    <property type="match status" value="1"/>
</dbReference>
<dbReference type="Pfam" id="PF18294">
    <property type="entry name" value="Pept_S41_N"/>
    <property type="match status" value="1"/>
</dbReference>
<organism evidence="2 3">
    <name type="scientific">Pseudidiomarina maritima</name>
    <dbReference type="NCBI Taxonomy" id="519453"/>
    <lineage>
        <taxon>Bacteria</taxon>
        <taxon>Pseudomonadati</taxon>
        <taxon>Pseudomonadota</taxon>
        <taxon>Gammaproteobacteria</taxon>
        <taxon>Alteromonadales</taxon>
        <taxon>Idiomarinaceae</taxon>
        <taxon>Pseudidiomarina</taxon>
    </lineage>
</organism>
<keyword evidence="3" id="KW-1185">Reference proteome</keyword>
<dbReference type="GO" id="GO:0004175">
    <property type="term" value="F:endopeptidase activity"/>
    <property type="evidence" value="ECO:0007669"/>
    <property type="project" value="TreeGrafter"/>
</dbReference>
<comment type="caution">
    <text evidence="2">The sequence shown here is derived from an EMBL/GenBank/DDBJ whole genome shotgun (WGS) entry which is preliminary data.</text>
</comment>
<dbReference type="InterPro" id="IPR041613">
    <property type="entry name" value="Pept_S41_N"/>
</dbReference>
<dbReference type="EMBL" id="QGTT01000016">
    <property type="protein sequence ID" value="PWW09846.1"/>
    <property type="molecule type" value="Genomic_DNA"/>
</dbReference>
<dbReference type="Pfam" id="PF03572">
    <property type="entry name" value="Peptidase_S41"/>
    <property type="match status" value="1"/>
</dbReference>
<dbReference type="InterPro" id="IPR005151">
    <property type="entry name" value="Tail-specific_protease"/>
</dbReference>
<dbReference type="AlphaFoldDB" id="A0A317Q140"/>
<dbReference type="InterPro" id="IPR029045">
    <property type="entry name" value="ClpP/crotonase-like_dom_sf"/>
</dbReference>
<gene>
    <name evidence="2" type="ORF">DET45_11637</name>
</gene>
<dbReference type="Gene3D" id="3.30.750.170">
    <property type="match status" value="1"/>
</dbReference>
<evidence type="ECO:0000259" key="1">
    <source>
        <dbReference type="PROSITE" id="PS50106"/>
    </source>
</evidence>
<evidence type="ECO:0000313" key="3">
    <source>
        <dbReference type="Proteomes" id="UP000246964"/>
    </source>
</evidence>
<evidence type="ECO:0000313" key="2">
    <source>
        <dbReference type="EMBL" id="PWW09846.1"/>
    </source>
</evidence>
<dbReference type="PROSITE" id="PS50106">
    <property type="entry name" value="PDZ"/>
    <property type="match status" value="1"/>
</dbReference>
<dbReference type="GO" id="GO:0030288">
    <property type="term" value="C:outer membrane-bounded periplasmic space"/>
    <property type="evidence" value="ECO:0007669"/>
    <property type="project" value="TreeGrafter"/>
</dbReference>
<feature type="domain" description="PDZ" evidence="1">
    <location>
        <begin position="86"/>
        <end position="148"/>
    </location>
</feature>
<dbReference type="GO" id="GO:0006508">
    <property type="term" value="P:proteolysis"/>
    <property type="evidence" value="ECO:0007669"/>
    <property type="project" value="UniProtKB-KW"/>
</dbReference>
<dbReference type="InterPro" id="IPR041489">
    <property type="entry name" value="PDZ_6"/>
</dbReference>
<protein>
    <submittedName>
        <fullName evidence="2">C-terminal processing protease CtpA/Prc</fullName>
    </submittedName>
</protein>
<dbReference type="PANTHER" id="PTHR32060">
    <property type="entry name" value="TAIL-SPECIFIC PROTEASE"/>
    <property type="match status" value="1"/>
</dbReference>
<keyword evidence="2" id="KW-0645">Protease</keyword>
<dbReference type="SUPFAM" id="SSF52096">
    <property type="entry name" value="ClpP/crotonase"/>
    <property type="match status" value="1"/>
</dbReference>
<proteinExistence type="predicted"/>
<dbReference type="GO" id="GO:0008236">
    <property type="term" value="F:serine-type peptidase activity"/>
    <property type="evidence" value="ECO:0007669"/>
    <property type="project" value="InterPro"/>
</dbReference>
<dbReference type="OrthoDB" id="7168509at2"/>
<name>A0A317Q140_9GAMM</name>
<keyword evidence="2" id="KW-0378">Hydrolase</keyword>
<dbReference type="InterPro" id="IPR036034">
    <property type="entry name" value="PDZ_sf"/>
</dbReference>
<dbReference type="CDD" id="cd07561">
    <property type="entry name" value="Peptidase_S41_CPP_like"/>
    <property type="match status" value="1"/>
</dbReference>
<dbReference type="Gene3D" id="3.90.226.10">
    <property type="entry name" value="2-enoyl-CoA Hydratase, Chain A, domain 1"/>
    <property type="match status" value="1"/>
</dbReference>
<dbReference type="GO" id="GO:0007165">
    <property type="term" value="P:signal transduction"/>
    <property type="evidence" value="ECO:0007669"/>
    <property type="project" value="TreeGrafter"/>
</dbReference>
<dbReference type="Gene3D" id="2.30.42.10">
    <property type="match status" value="1"/>
</dbReference>
<dbReference type="InterPro" id="IPR001478">
    <property type="entry name" value="PDZ"/>
</dbReference>
<reference evidence="2 3" key="1">
    <citation type="submission" date="2018-05" db="EMBL/GenBank/DDBJ databases">
        <title>Freshwater and sediment microbial communities from various areas in North America, analyzing microbe dynamics in response to fracking.</title>
        <authorList>
            <person name="Lamendella R."/>
        </authorList>
    </citation>
    <scope>NUCLEOTIDE SEQUENCE [LARGE SCALE GENOMIC DNA]</scope>
    <source>
        <strain evidence="2 3">125B1</strain>
    </source>
</reference>